<evidence type="ECO:0000256" key="6">
    <source>
        <dbReference type="ARBA" id="ARBA00023014"/>
    </source>
</evidence>
<dbReference type="AlphaFoldDB" id="A0A7C4NP86"/>
<protein>
    <submittedName>
        <fullName evidence="9">4Fe-4S dicluster domain-containing protein</fullName>
    </submittedName>
</protein>
<name>A0A7C4NP86_STAMA</name>
<dbReference type="InterPro" id="IPR017900">
    <property type="entry name" value="4Fe4S_Fe_S_CS"/>
</dbReference>
<reference evidence="9" key="1">
    <citation type="journal article" date="2020" name="mSystems">
        <title>Genome- and Community-Level Interaction Insights into Carbon Utilization and Element Cycling Functions of Hydrothermarchaeota in Hydrothermal Sediment.</title>
        <authorList>
            <person name="Zhou Z."/>
            <person name="Liu Y."/>
            <person name="Xu W."/>
            <person name="Pan J."/>
            <person name="Luo Z.H."/>
            <person name="Li M."/>
        </authorList>
    </citation>
    <scope>NUCLEOTIDE SEQUENCE [LARGE SCALE GENOMIC DNA]</scope>
    <source>
        <strain evidence="8">SpSt-638</strain>
        <strain evidence="9">SpSt-648</strain>
    </source>
</reference>
<dbReference type="EMBL" id="DTBE01000072">
    <property type="protein sequence ID" value="HGQ59630.1"/>
    <property type="molecule type" value="Genomic_DNA"/>
</dbReference>
<evidence type="ECO:0000313" key="8">
    <source>
        <dbReference type="EMBL" id="HGQ59630.1"/>
    </source>
</evidence>
<accession>A0A7C4NP86</accession>
<keyword evidence="2" id="KW-0004">4Fe-4S</keyword>
<dbReference type="GO" id="GO:0016491">
    <property type="term" value="F:oxidoreductase activity"/>
    <property type="evidence" value="ECO:0007669"/>
    <property type="project" value="UniProtKB-KW"/>
</dbReference>
<dbReference type="SUPFAM" id="SSF46548">
    <property type="entry name" value="alpha-helical ferredoxin"/>
    <property type="match status" value="1"/>
</dbReference>
<keyword evidence="4" id="KW-0560">Oxidoreductase</keyword>
<evidence type="ECO:0000256" key="2">
    <source>
        <dbReference type="ARBA" id="ARBA00022485"/>
    </source>
</evidence>
<dbReference type="PANTHER" id="PTHR43255:SF1">
    <property type="entry name" value="IRON-SULFUR-BINDING OXIDOREDUCTASE FADF-RELATED"/>
    <property type="match status" value="1"/>
</dbReference>
<evidence type="ECO:0000256" key="4">
    <source>
        <dbReference type="ARBA" id="ARBA00023002"/>
    </source>
</evidence>
<dbReference type="InterPro" id="IPR009051">
    <property type="entry name" value="Helical_ferredxn"/>
</dbReference>
<dbReference type="GO" id="GO:0005886">
    <property type="term" value="C:plasma membrane"/>
    <property type="evidence" value="ECO:0007669"/>
    <property type="project" value="TreeGrafter"/>
</dbReference>
<sequence length="122" mass="13427">MNGFIDRLTSISGRNPYLCHQCGTCSAVCPMAEYMDIPPHQVLRLVQLGSEKVLKVNAIWMCVACMTCVDRCPRNVGPGILLDALRSINLRRGVERIGYDKLKGIENAPVMALVAFSKKMSG</sequence>
<feature type="domain" description="4Fe-4S ferredoxin-type" evidence="7">
    <location>
        <begin position="52"/>
        <end position="76"/>
    </location>
</feature>
<evidence type="ECO:0000256" key="3">
    <source>
        <dbReference type="ARBA" id="ARBA00022723"/>
    </source>
</evidence>
<organism evidence="9">
    <name type="scientific">Staphylothermus marinus</name>
    <dbReference type="NCBI Taxonomy" id="2280"/>
    <lineage>
        <taxon>Archaea</taxon>
        <taxon>Thermoproteota</taxon>
        <taxon>Thermoprotei</taxon>
        <taxon>Desulfurococcales</taxon>
        <taxon>Desulfurococcaceae</taxon>
        <taxon>Staphylothermus</taxon>
    </lineage>
</organism>
<dbReference type="InterPro" id="IPR051460">
    <property type="entry name" value="HdrC_iron-sulfur_subunit"/>
</dbReference>
<evidence type="ECO:0000313" key="9">
    <source>
        <dbReference type="EMBL" id="HGQ74028.1"/>
    </source>
</evidence>
<gene>
    <name evidence="8" type="ORF">ENU09_02820</name>
    <name evidence="9" type="ORF">ENU20_03005</name>
</gene>
<dbReference type="InterPro" id="IPR017896">
    <property type="entry name" value="4Fe4S_Fe-S-bd"/>
</dbReference>
<dbReference type="Gene3D" id="1.10.1060.10">
    <property type="entry name" value="Alpha-helical ferredoxin"/>
    <property type="match status" value="1"/>
</dbReference>
<evidence type="ECO:0000259" key="7">
    <source>
        <dbReference type="PROSITE" id="PS51379"/>
    </source>
</evidence>
<keyword evidence="5" id="KW-0408">Iron</keyword>
<proteinExistence type="inferred from homology"/>
<comment type="similarity">
    <text evidence="1">Belongs to the HdrC family.</text>
</comment>
<dbReference type="PROSITE" id="PS51379">
    <property type="entry name" value="4FE4S_FER_2"/>
    <property type="match status" value="2"/>
</dbReference>
<feature type="domain" description="4Fe-4S ferredoxin-type" evidence="7">
    <location>
        <begin position="9"/>
        <end position="40"/>
    </location>
</feature>
<comment type="caution">
    <text evidence="9">The sequence shown here is derived from an EMBL/GenBank/DDBJ whole genome shotgun (WGS) entry which is preliminary data.</text>
</comment>
<dbReference type="Pfam" id="PF13183">
    <property type="entry name" value="Fer4_8"/>
    <property type="match status" value="1"/>
</dbReference>
<dbReference type="PROSITE" id="PS00198">
    <property type="entry name" value="4FE4S_FER_1"/>
    <property type="match status" value="1"/>
</dbReference>
<dbReference type="EMBL" id="DTBP01000018">
    <property type="protein sequence ID" value="HGQ74028.1"/>
    <property type="molecule type" value="Genomic_DNA"/>
</dbReference>
<dbReference type="PANTHER" id="PTHR43255">
    <property type="entry name" value="IRON-SULFUR-BINDING OXIDOREDUCTASE FADF-RELATED-RELATED"/>
    <property type="match status" value="1"/>
</dbReference>
<evidence type="ECO:0000256" key="1">
    <source>
        <dbReference type="ARBA" id="ARBA00007097"/>
    </source>
</evidence>
<dbReference type="GO" id="GO:0051539">
    <property type="term" value="F:4 iron, 4 sulfur cluster binding"/>
    <property type="evidence" value="ECO:0007669"/>
    <property type="project" value="UniProtKB-KW"/>
</dbReference>
<keyword evidence="6" id="KW-0411">Iron-sulfur</keyword>
<dbReference type="GO" id="GO:0046872">
    <property type="term" value="F:metal ion binding"/>
    <property type="evidence" value="ECO:0007669"/>
    <property type="project" value="UniProtKB-KW"/>
</dbReference>
<keyword evidence="3" id="KW-0479">Metal-binding</keyword>
<evidence type="ECO:0000256" key="5">
    <source>
        <dbReference type="ARBA" id="ARBA00023004"/>
    </source>
</evidence>